<evidence type="ECO:0000256" key="6">
    <source>
        <dbReference type="ARBA" id="ARBA00022679"/>
    </source>
</evidence>
<gene>
    <name evidence="16" type="ORF">GCM10023191_086300</name>
</gene>
<evidence type="ECO:0000313" key="16">
    <source>
        <dbReference type="EMBL" id="GAA4515984.1"/>
    </source>
</evidence>
<keyword evidence="6" id="KW-0808">Transferase</keyword>
<dbReference type="SUPFAM" id="SSF103190">
    <property type="entry name" value="Sensory domain-like"/>
    <property type="match status" value="1"/>
</dbReference>
<dbReference type="InterPro" id="IPR029151">
    <property type="entry name" value="Sensor-like_sf"/>
</dbReference>
<comment type="subcellular location">
    <subcellularLocation>
        <location evidence="2">Cell membrane</location>
        <topology evidence="2">Multi-pass membrane protein</topology>
    </subcellularLocation>
</comment>
<feature type="domain" description="Histidine kinase" evidence="15">
    <location>
        <begin position="433"/>
        <end position="548"/>
    </location>
</feature>
<evidence type="ECO:0000256" key="11">
    <source>
        <dbReference type="ARBA" id="ARBA00022989"/>
    </source>
</evidence>
<evidence type="ECO:0000256" key="8">
    <source>
        <dbReference type="ARBA" id="ARBA00022741"/>
    </source>
</evidence>
<comment type="catalytic activity">
    <reaction evidence="1">
        <text>ATP + protein L-histidine = ADP + protein N-phospho-L-histidine.</text>
        <dbReference type="EC" id="2.7.13.3"/>
    </reaction>
</comment>
<dbReference type="EMBL" id="BAABHF010000054">
    <property type="protein sequence ID" value="GAA4515984.1"/>
    <property type="molecule type" value="Genomic_DNA"/>
</dbReference>
<evidence type="ECO:0000256" key="13">
    <source>
        <dbReference type="ARBA" id="ARBA00023136"/>
    </source>
</evidence>
<evidence type="ECO:0000259" key="15">
    <source>
        <dbReference type="PROSITE" id="PS50109"/>
    </source>
</evidence>
<dbReference type="Gene3D" id="3.30.565.10">
    <property type="entry name" value="Histidine kinase-like ATPase, C-terminal domain"/>
    <property type="match status" value="1"/>
</dbReference>
<sequence length="549" mass="58835">MRVLCAETGEALFGYGLHVMPRRPRIRFAHQVLILQIGVVVLVAVTGYGMAAWVQRDELRHQFGWRALTLARAVASDPVIGDAVASGDPQGVVEDRAERFRKATGALFVVVTDRRGIRLAHPNRAEIGRRVSTDPSAALSGHEVVVIERGTLGLSARGKVPLYDHVGTLVGEVSVGFDAGEIDRRVHRTLAIAAGLAAGTVLLGVAASVGIGRRLKRQTLGLEPHELAELVQEREAVLHGISEGVLALDDDGRVTVCNEEAARLLDVTPARRTLIADLPVTGRLRAVLEGEEVPPNLFVVSGDRVLVVNRREVSHGGRHLGAVISLRDRTDVESLARELDAVRTLFDALRAQRHEYANRLHTLSGLLQLGHYEEAAGYIRALAEVPAAKEEPPGSVPDPYLGAFLAAKAAVAVEKGVELEIAETTWVPGRVSEPLDVTTVLGNLVENALEAARLGRRRPARVEVELLGDGHDLHVTVTDSGEGVPEDLKEAIFRDGVSTRQADGERPRGLGLALARTAARARGGDVTLVDPGEDDAGAVFVARLPEVLN</sequence>
<keyword evidence="13 14" id="KW-0472">Membrane</keyword>
<protein>
    <recommendedName>
        <fullName evidence="3">histidine kinase</fullName>
        <ecNumber evidence="3">2.7.13.3</ecNumber>
    </recommendedName>
</protein>
<accession>A0ABP8R1T9</accession>
<dbReference type="InterPro" id="IPR005467">
    <property type="entry name" value="His_kinase_dom"/>
</dbReference>
<dbReference type="PRINTS" id="PR00344">
    <property type="entry name" value="BCTRLSENSOR"/>
</dbReference>
<dbReference type="InterPro" id="IPR039506">
    <property type="entry name" value="SPOB_a"/>
</dbReference>
<dbReference type="EC" id="2.7.13.3" evidence="3"/>
<evidence type="ECO:0000256" key="10">
    <source>
        <dbReference type="ARBA" id="ARBA00022840"/>
    </source>
</evidence>
<feature type="transmembrane region" description="Helical" evidence="14">
    <location>
        <begin position="190"/>
        <end position="211"/>
    </location>
</feature>
<keyword evidence="8" id="KW-0547">Nucleotide-binding</keyword>
<dbReference type="InterPro" id="IPR004358">
    <property type="entry name" value="Sig_transdc_His_kin-like_C"/>
</dbReference>
<dbReference type="Gene3D" id="1.10.287.130">
    <property type="match status" value="1"/>
</dbReference>
<dbReference type="SUPFAM" id="SSF55890">
    <property type="entry name" value="Sporulation response regulatory protein Spo0B"/>
    <property type="match status" value="1"/>
</dbReference>
<dbReference type="InterPro" id="IPR003594">
    <property type="entry name" value="HATPase_dom"/>
</dbReference>
<evidence type="ECO:0000256" key="9">
    <source>
        <dbReference type="ARBA" id="ARBA00022777"/>
    </source>
</evidence>
<evidence type="ECO:0000256" key="5">
    <source>
        <dbReference type="ARBA" id="ARBA00022553"/>
    </source>
</evidence>
<keyword evidence="10" id="KW-0067">ATP-binding</keyword>
<dbReference type="Pfam" id="PF14689">
    <property type="entry name" value="SPOB_a"/>
    <property type="match status" value="1"/>
</dbReference>
<dbReference type="SUPFAM" id="SSF55785">
    <property type="entry name" value="PYP-like sensor domain (PAS domain)"/>
    <property type="match status" value="1"/>
</dbReference>
<dbReference type="InterPro" id="IPR036890">
    <property type="entry name" value="HATPase_C_sf"/>
</dbReference>
<keyword evidence="5" id="KW-0597">Phosphoprotein</keyword>
<dbReference type="InterPro" id="IPR050428">
    <property type="entry name" value="TCS_sensor_his_kinase"/>
</dbReference>
<keyword evidence="17" id="KW-1185">Reference proteome</keyword>
<evidence type="ECO:0000256" key="1">
    <source>
        <dbReference type="ARBA" id="ARBA00000085"/>
    </source>
</evidence>
<dbReference type="Proteomes" id="UP001500503">
    <property type="component" value="Unassembled WGS sequence"/>
</dbReference>
<evidence type="ECO:0000256" key="4">
    <source>
        <dbReference type="ARBA" id="ARBA00022475"/>
    </source>
</evidence>
<keyword evidence="7 14" id="KW-0812">Transmembrane</keyword>
<dbReference type="PROSITE" id="PS50109">
    <property type="entry name" value="HIS_KIN"/>
    <property type="match status" value="1"/>
</dbReference>
<evidence type="ECO:0000313" key="17">
    <source>
        <dbReference type="Proteomes" id="UP001500503"/>
    </source>
</evidence>
<keyword evidence="4" id="KW-1003">Cell membrane</keyword>
<dbReference type="Pfam" id="PF17203">
    <property type="entry name" value="sCache_3_2"/>
    <property type="match status" value="1"/>
</dbReference>
<feature type="transmembrane region" description="Helical" evidence="14">
    <location>
        <begin position="32"/>
        <end position="54"/>
    </location>
</feature>
<dbReference type="PANTHER" id="PTHR45436:SF1">
    <property type="entry name" value="SENSOR PROTEIN QSEC"/>
    <property type="match status" value="1"/>
</dbReference>
<dbReference type="InterPro" id="IPR035965">
    <property type="entry name" value="PAS-like_dom_sf"/>
</dbReference>
<reference evidence="17" key="1">
    <citation type="journal article" date="2019" name="Int. J. Syst. Evol. Microbiol.">
        <title>The Global Catalogue of Microorganisms (GCM) 10K type strain sequencing project: providing services to taxonomists for standard genome sequencing and annotation.</title>
        <authorList>
            <consortium name="The Broad Institute Genomics Platform"/>
            <consortium name="The Broad Institute Genome Sequencing Center for Infectious Disease"/>
            <person name="Wu L."/>
            <person name="Ma J."/>
        </authorList>
    </citation>
    <scope>NUCLEOTIDE SEQUENCE [LARGE SCALE GENOMIC DNA]</scope>
    <source>
        <strain evidence="17">JCM 17933</strain>
    </source>
</reference>
<dbReference type="SMART" id="SM00387">
    <property type="entry name" value="HATPase_c"/>
    <property type="match status" value="1"/>
</dbReference>
<keyword evidence="9 16" id="KW-0418">Kinase</keyword>
<evidence type="ECO:0000256" key="2">
    <source>
        <dbReference type="ARBA" id="ARBA00004651"/>
    </source>
</evidence>
<evidence type="ECO:0000256" key="3">
    <source>
        <dbReference type="ARBA" id="ARBA00012438"/>
    </source>
</evidence>
<dbReference type="InterPro" id="IPR016120">
    <property type="entry name" value="Sig_transdc_His_kin_SpoOB"/>
</dbReference>
<keyword evidence="12" id="KW-0902">Two-component regulatory system</keyword>
<proteinExistence type="predicted"/>
<keyword evidence="11 14" id="KW-1133">Transmembrane helix</keyword>
<name>A0ABP8R1T9_9ACTN</name>
<dbReference type="GO" id="GO:0016301">
    <property type="term" value="F:kinase activity"/>
    <property type="evidence" value="ECO:0007669"/>
    <property type="project" value="UniProtKB-KW"/>
</dbReference>
<dbReference type="Pfam" id="PF02518">
    <property type="entry name" value="HATPase_c"/>
    <property type="match status" value="1"/>
</dbReference>
<dbReference type="SUPFAM" id="SSF55874">
    <property type="entry name" value="ATPase domain of HSP90 chaperone/DNA topoisomerase II/histidine kinase"/>
    <property type="match status" value="1"/>
</dbReference>
<dbReference type="Gene3D" id="3.30.450.20">
    <property type="entry name" value="PAS domain"/>
    <property type="match status" value="2"/>
</dbReference>
<evidence type="ECO:0000256" key="7">
    <source>
        <dbReference type="ARBA" id="ARBA00022692"/>
    </source>
</evidence>
<evidence type="ECO:0000256" key="14">
    <source>
        <dbReference type="SAM" id="Phobius"/>
    </source>
</evidence>
<comment type="caution">
    <text evidence="16">The sequence shown here is derived from an EMBL/GenBank/DDBJ whole genome shotgun (WGS) entry which is preliminary data.</text>
</comment>
<dbReference type="InterPro" id="IPR033463">
    <property type="entry name" value="sCache_3"/>
</dbReference>
<evidence type="ECO:0000256" key="12">
    <source>
        <dbReference type="ARBA" id="ARBA00023012"/>
    </source>
</evidence>
<dbReference type="PANTHER" id="PTHR45436">
    <property type="entry name" value="SENSOR HISTIDINE KINASE YKOH"/>
    <property type="match status" value="1"/>
</dbReference>
<organism evidence="16 17">
    <name type="scientific">Actinoallomurus oryzae</name>
    <dbReference type="NCBI Taxonomy" id="502180"/>
    <lineage>
        <taxon>Bacteria</taxon>
        <taxon>Bacillati</taxon>
        <taxon>Actinomycetota</taxon>
        <taxon>Actinomycetes</taxon>
        <taxon>Streptosporangiales</taxon>
        <taxon>Thermomonosporaceae</taxon>
        <taxon>Actinoallomurus</taxon>
    </lineage>
</organism>